<dbReference type="InterPro" id="IPR020043">
    <property type="entry name" value="Deacetylase_Atu3266-like"/>
</dbReference>
<dbReference type="Gene3D" id="3.20.20.140">
    <property type="entry name" value="Metal-dependent hydrolases"/>
    <property type="match status" value="1"/>
</dbReference>
<name>A0A6N6VMY7_9HYPH</name>
<protein>
    <submittedName>
        <fullName evidence="1">Amidohydrolase/deacetylase family metallohydrolase</fullName>
    </submittedName>
</protein>
<dbReference type="InterPro" id="IPR011059">
    <property type="entry name" value="Metal-dep_hydrolase_composite"/>
</dbReference>
<keyword evidence="1" id="KW-0378">Hydrolase</keyword>
<dbReference type="SUPFAM" id="SSF51338">
    <property type="entry name" value="Composite domain of metallo-dependent hydrolases"/>
    <property type="match status" value="1"/>
</dbReference>
<accession>A0A6N6VMY7</accession>
<dbReference type="Proteomes" id="UP000468901">
    <property type="component" value="Unassembled WGS sequence"/>
</dbReference>
<dbReference type="SUPFAM" id="SSF51556">
    <property type="entry name" value="Metallo-dependent hydrolases"/>
    <property type="match status" value="1"/>
</dbReference>
<reference evidence="1 2" key="1">
    <citation type="submission" date="2019-09" db="EMBL/GenBank/DDBJ databases">
        <title>Parvibaculum sedimenti sp. nov., isolated from sediment.</title>
        <authorList>
            <person name="Wang Y."/>
        </authorList>
    </citation>
    <scope>NUCLEOTIDE SEQUENCE [LARGE SCALE GENOMIC DNA]</scope>
    <source>
        <strain evidence="1 2">HXT-9</strain>
    </source>
</reference>
<dbReference type="GO" id="GO:0019213">
    <property type="term" value="F:deacetylase activity"/>
    <property type="evidence" value="ECO:0007669"/>
    <property type="project" value="InterPro"/>
</dbReference>
<sequence length="427" mass="45464">MGLLSQDGGLASVITPIAYGSLLLFGSTAMTLPTEKKTLLKNGRVIDPASGFDAIANVLVVDGKIAAVGAAAGAEVADAEVIDVSGCLVTPGLIDIHTHCFVGLGDFCLPADMMGVHSGVPVIVDAGTAGATIFGLARRAVIDHPDTKTKVLAFMDPCQIYLANKGYICHQLEIAADLRNLDPEVTLEALEANRDVIVGFKVRATYTDNPKVSPFLEMAKEIGKDLPIMIHLGTFPHTPVIDYHDLLDALRPGDIITHAFRGGGGQLDAKGEPTPQFISAVERGVVLDIGHSGGDFHIPTALRLMERGFRPNTISTDLNVFNVDGPVFSMSTTMTKIWALGASLTEVISMNTVGAAAAIRKSHEYGTLGIGRSAEVSVLRIEEGDFVLTDGHETMRTDQRLRAVGCLRAGEWFDATHDRIRMLEAAE</sequence>
<organism evidence="1 2">
    <name type="scientific">Parvibaculum sedimenti</name>
    <dbReference type="NCBI Taxonomy" id="2608632"/>
    <lineage>
        <taxon>Bacteria</taxon>
        <taxon>Pseudomonadati</taxon>
        <taxon>Pseudomonadota</taxon>
        <taxon>Alphaproteobacteria</taxon>
        <taxon>Hyphomicrobiales</taxon>
        <taxon>Parvibaculaceae</taxon>
        <taxon>Parvibaculum</taxon>
    </lineage>
</organism>
<dbReference type="PANTHER" id="PTHR42717">
    <property type="entry name" value="DIHYDROOROTASE-RELATED"/>
    <property type="match status" value="1"/>
</dbReference>
<gene>
    <name evidence="1" type="ORF">F2P47_04850</name>
</gene>
<dbReference type="Gene3D" id="2.30.40.10">
    <property type="entry name" value="Urease, subunit C, domain 1"/>
    <property type="match status" value="1"/>
</dbReference>
<keyword evidence="2" id="KW-1185">Reference proteome</keyword>
<dbReference type="NCBIfam" id="NF006689">
    <property type="entry name" value="PRK09237.1"/>
    <property type="match status" value="1"/>
</dbReference>
<evidence type="ECO:0000313" key="1">
    <source>
        <dbReference type="EMBL" id="KAB7741735.1"/>
    </source>
</evidence>
<dbReference type="GO" id="GO:0016810">
    <property type="term" value="F:hydrolase activity, acting on carbon-nitrogen (but not peptide) bonds"/>
    <property type="evidence" value="ECO:0007669"/>
    <property type="project" value="InterPro"/>
</dbReference>
<dbReference type="InterPro" id="IPR032466">
    <property type="entry name" value="Metal_Hydrolase"/>
</dbReference>
<dbReference type="AlphaFoldDB" id="A0A6N6VMY7"/>
<proteinExistence type="predicted"/>
<dbReference type="EMBL" id="WESC01000003">
    <property type="protein sequence ID" value="KAB7741735.1"/>
    <property type="molecule type" value="Genomic_DNA"/>
</dbReference>
<dbReference type="PANTHER" id="PTHR42717:SF1">
    <property type="entry name" value="IMIDAZOLONEPROPIONASE AND RELATED AMIDOHYDROLASES"/>
    <property type="match status" value="1"/>
</dbReference>
<evidence type="ECO:0000313" key="2">
    <source>
        <dbReference type="Proteomes" id="UP000468901"/>
    </source>
</evidence>
<comment type="caution">
    <text evidence="1">The sequence shown here is derived from an EMBL/GenBank/DDBJ whole genome shotgun (WGS) entry which is preliminary data.</text>
</comment>